<keyword evidence="2" id="KW-0812">Transmembrane</keyword>
<feature type="compositionally biased region" description="Pro residues" evidence="1">
    <location>
        <begin position="62"/>
        <end position="75"/>
    </location>
</feature>
<protein>
    <submittedName>
        <fullName evidence="3">Uncharacterized protein</fullName>
    </submittedName>
</protein>
<evidence type="ECO:0000313" key="4">
    <source>
        <dbReference type="Proteomes" id="UP000198967"/>
    </source>
</evidence>
<dbReference type="RefSeq" id="WP_093085462.1">
    <property type="nucleotide sequence ID" value="NZ_FNBE01000010.1"/>
</dbReference>
<feature type="region of interest" description="Disordered" evidence="1">
    <location>
        <begin position="1"/>
        <end position="106"/>
    </location>
</feature>
<feature type="compositionally biased region" description="Basic and acidic residues" evidence="1">
    <location>
        <begin position="29"/>
        <end position="48"/>
    </location>
</feature>
<reference evidence="3 4" key="1">
    <citation type="submission" date="2016-10" db="EMBL/GenBank/DDBJ databases">
        <authorList>
            <person name="de Groot N.N."/>
        </authorList>
    </citation>
    <scope>NUCLEOTIDE SEQUENCE [LARGE SCALE GENOMIC DNA]</scope>
    <source>
        <strain evidence="3 4">CGMCC 4.3143</strain>
    </source>
</reference>
<name>A0A1G7T0E4_PSEOR</name>
<keyword evidence="4" id="KW-1185">Reference proteome</keyword>
<keyword evidence="2" id="KW-1133">Transmembrane helix</keyword>
<evidence type="ECO:0000256" key="1">
    <source>
        <dbReference type="SAM" id="MobiDB-lite"/>
    </source>
</evidence>
<proteinExistence type="predicted"/>
<sequence length="156" mass="17326">MTGLDRAGVLVRWMPFTRRPARPAPWTTGRHDPTRDPEPREPEPREPEPPNPEDLAGLADLAPPPTPAPPVPAPRAPDLARVTPEPLLRRPTRRSRPEPRGAIVNGIEHRPPIDTEAELGLSRLLRARAGSRTMTLFFVAVYLVILLQLGYSLMNP</sequence>
<organism evidence="3 4">
    <name type="scientific">Pseudonocardia oroxyli</name>
    <dbReference type="NCBI Taxonomy" id="366584"/>
    <lineage>
        <taxon>Bacteria</taxon>
        <taxon>Bacillati</taxon>
        <taxon>Actinomycetota</taxon>
        <taxon>Actinomycetes</taxon>
        <taxon>Pseudonocardiales</taxon>
        <taxon>Pseudonocardiaceae</taxon>
        <taxon>Pseudonocardia</taxon>
    </lineage>
</organism>
<gene>
    <name evidence="3" type="ORF">SAMN05216377_110155</name>
</gene>
<dbReference type="Proteomes" id="UP000198967">
    <property type="component" value="Unassembled WGS sequence"/>
</dbReference>
<feature type="transmembrane region" description="Helical" evidence="2">
    <location>
        <begin position="133"/>
        <end position="154"/>
    </location>
</feature>
<dbReference type="STRING" id="366584.SAMN05216377_110155"/>
<dbReference type="AlphaFoldDB" id="A0A1G7T0E4"/>
<dbReference type="EMBL" id="FNBE01000010">
    <property type="protein sequence ID" value="SDG28612.1"/>
    <property type="molecule type" value="Genomic_DNA"/>
</dbReference>
<feature type="compositionally biased region" description="Low complexity" evidence="1">
    <location>
        <begin position="76"/>
        <end position="86"/>
    </location>
</feature>
<keyword evidence="2" id="KW-0472">Membrane</keyword>
<accession>A0A1G7T0E4</accession>
<evidence type="ECO:0000313" key="3">
    <source>
        <dbReference type="EMBL" id="SDG28612.1"/>
    </source>
</evidence>
<evidence type="ECO:0000256" key="2">
    <source>
        <dbReference type="SAM" id="Phobius"/>
    </source>
</evidence>